<protein>
    <submittedName>
        <fullName evidence="1">Antirestriction protein ArdA</fullName>
    </submittedName>
</protein>
<comment type="caution">
    <text evidence="1">The sequence shown here is derived from an EMBL/GenBank/DDBJ whole genome shotgun (WGS) entry which is preliminary data.</text>
</comment>
<reference evidence="1 2" key="1">
    <citation type="submission" date="2024-12" db="EMBL/GenBank/DDBJ databases">
        <title>Draft genome sequence of Chryseobacterium kwangjuense AG447.</title>
        <authorList>
            <person name="Cheptsov V.S."/>
            <person name="Belov A."/>
            <person name="Zavarzina A.G."/>
        </authorList>
    </citation>
    <scope>NUCLEOTIDE SEQUENCE [LARGE SCALE GENOMIC DNA]</scope>
    <source>
        <strain evidence="1 2">AG447</strain>
    </source>
</reference>
<evidence type="ECO:0000313" key="1">
    <source>
        <dbReference type="EMBL" id="MFN1215801.1"/>
    </source>
</evidence>
<dbReference type="InterPro" id="IPR041895">
    <property type="entry name" value="ArdA_dom1"/>
</dbReference>
<name>A0ABW9JXH7_9FLAO</name>
<dbReference type="EMBL" id="JBJXVJ010000001">
    <property type="protein sequence ID" value="MFN1215801.1"/>
    <property type="molecule type" value="Genomic_DNA"/>
</dbReference>
<evidence type="ECO:0000313" key="2">
    <source>
        <dbReference type="Proteomes" id="UP001634154"/>
    </source>
</evidence>
<accession>A0ABW9JXH7</accession>
<dbReference type="RefSeq" id="WP_409355577.1">
    <property type="nucleotide sequence ID" value="NZ_JBJXVJ010000001.1"/>
</dbReference>
<keyword evidence="2" id="KW-1185">Reference proteome</keyword>
<dbReference type="InterPro" id="IPR009899">
    <property type="entry name" value="ArdA"/>
</dbReference>
<organism evidence="1 2">
    <name type="scientific">Chryseobacterium kwangjuense</name>
    <dbReference type="NCBI Taxonomy" id="267125"/>
    <lineage>
        <taxon>Bacteria</taxon>
        <taxon>Pseudomonadati</taxon>
        <taxon>Bacteroidota</taxon>
        <taxon>Flavobacteriia</taxon>
        <taxon>Flavobacteriales</taxon>
        <taxon>Weeksellaceae</taxon>
        <taxon>Chryseobacterium group</taxon>
        <taxon>Chryseobacterium</taxon>
    </lineage>
</organism>
<gene>
    <name evidence="1" type="ORF">ACKW6Q_02330</name>
</gene>
<dbReference type="Gene3D" id="3.10.20.480">
    <property type="entry name" value="Antirestriction protein ArdA, domain 1"/>
    <property type="match status" value="1"/>
</dbReference>
<proteinExistence type="predicted"/>
<dbReference type="Pfam" id="PF07275">
    <property type="entry name" value="ArdA"/>
    <property type="match status" value="1"/>
</dbReference>
<dbReference type="Proteomes" id="UP001634154">
    <property type="component" value="Unassembled WGS sequence"/>
</dbReference>
<sequence>MSDFFTNKKPRSIGVLLGELINFKSDLKLINMTNLRNCLDTASIYVSTYAKYNNSSLYGRWFNLSEYGSYDELLEAMRELHKDESDPEFMYQDYENCELFEKLGLIHESFLSPDIYEIAEQINESEHDIEVFEAVLDNLGKIDFQSAYEYANNFYCGEFANDIEFVEYLYENDIPFNLPSFVVIDWEATARNIMYDYFESNGHYFKS</sequence>